<dbReference type="GO" id="GO:0000981">
    <property type="term" value="F:DNA-binding transcription factor activity, RNA polymerase II-specific"/>
    <property type="evidence" value="ECO:0007669"/>
    <property type="project" value="TreeGrafter"/>
</dbReference>
<dbReference type="GO" id="GO:0000978">
    <property type="term" value="F:RNA polymerase II cis-regulatory region sequence-specific DNA binding"/>
    <property type="evidence" value="ECO:0007669"/>
    <property type="project" value="TreeGrafter"/>
</dbReference>
<gene>
    <name evidence="8" type="ORF">INT43_008245</name>
</gene>
<dbReference type="SUPFAM" id="SSF47459">
    <property type="entry name" value="HLH, helix-loop-helix DNA-binding domain"/>
    <property type="match status" value="1"/>
</dbReference>
<dbReference type="EMBL" id="JAEPQZ010000020">
    <property type="protein sequence ID" value="KAG2171519.1"/>
    <property type="molecule type" value="Genomic_DNA"/>
</dbReference>
<keyword evidence="3" id="KW-0238">DNA-binding</keyword>
<comment type="subcellular location">
    <subcellularLocation>
        <location evidence="1">Nucleus</location>
    </subcellularLocation>
</comment>
<protein>
    <recommendedName>
        <fullName evidence="7">BHLH domain-containing protein</fullName>
    </recommendedName>
</protein>
<dbReference type="AlphaFoldDB" id="A0A8H7U9J4"/>
<feature type="region of interest" description="Disordered" evidence="6">
    <location>
        <begin position="1"/>
        <end position="109"/>
    </location>
</feature>
<evidence type="ECO:0000256" key="5">
    <source>
        <dbReference type="ARBA" id="ARBA00023242"/>
    </source>
</evidence>
<dbReference type="InterPro" id="IPR036638">
    <property type="entry name" value="HLH_DNA-bd_sf"/>
</dbReference>
<comment type="caution">
    <text evidence="8">The sequence shown here is derived from an EMBL/GenBank/DDBJ whole genome shotgun (WGS) entry which is preliminary data.</text>
</comment>
<dbReference type="PANTHER" id="PTHR45776">
    <property type="entry name" value="MIP04163P"/>
    <property type="match status" value="1"/>
</dbReference>
<keyword evidence="2" id="KW-0805">Transcription regulation</keyword>
<sequence>MYGEQGWPDVVHQGDKKPFSSPHTSVGLVPLTSISPSDSEFSMDAPNMINSWSTRDSYSVDDSVQDPAEPASPTEADQGGLEDSPVFRSSRTAIEKRKRRRESHNAVERRRREKINERIRVLGSLLPESCLNYHGKVNKGSILKATVDYIRELQRDRVNNRWRMQQLEHELAVYRKAY</sequence>
<evidence type="ECO:0000256" key="2">
    <source>
        <dbReference type="ARBA" id="ARBA00023015"/>
    </source>
</evidence>
<dbReference type="SMART" id="SM00353">
    <property type="entry name" value="HLH"/>
    <property type="match status" value="1"/>
</dbReference>
<dbReference type="GO" id="GO:0046983">
    <property type="term" value="F:protein dimerization activity"/>
    <property type="evidence" value="ECO:0007669"/>
    <property type="project" value="InterPro"/>
</dbReference>
<evidence type="ECO:0000256" key="6">
    <source>
        <dbReference type="SAM" id="MobiDB-lite"/>
    </source>
</evidence>
<feature type="compositionally biased region" description="Polar residues" evidence="6">
    <location>
        <begin position="48"/>
        <end position="62"/>
    </location>
</feature>
<organism evidence="8 9">
    <name type="scientific">Mortierella isabellina</name>
    <name type="common">Filamentous fungus</name>
    <name type="synonym">Umbelopsis isabellina</name>
    <dbReference type="NCBI Taxonomy" id="91625"/>
    <lineage>
        <taxon>Eukaryota</taxon>
        <taxon>Fungi</taxon>
        <taxon>Fungi incertae sedis</taxon>
        <taxon>Mucoromycota</taxon>
        <taxon>Mucoromycotina</taxon>
        <taxon>Umbelopsidomycetes</taxon>
        <taxon>Umbelopsidales</taxon>
        <taxon>Umbelopsidaceae</taxon>
        <taxon>Umbelopsis</taxon>
    </lineage>
</organism>
<evidence type="ECO:0000259" key="7">
    <source>
        <dbReference type="PROSITE" id="PS50888"/>
    </source>
</evidence>
<accession>A0A8H7U9J4</accession>
<dbReference type="Pfam" id="PF00010">
    <property type="entry name" value="HLH"/>
    <property type="match status" value="1"/>
</dbReference>
<keyword evidence="5" id="KW-0539">Nucleus</keyword>
<dbReference type="PANTHER" id="PTHR45776:SF2">
    <property type="entry name" value="MIP04163P"/>
    <property type="match status" value="1"/>
</dbReference>
<dbReference type="OrthoDB" id="690068at2759"/>
<reference evidence="8" key="1">
    <citation type="submission" date="2020-12" db="EMBL/GenBank/DDBJ databases">
        <title>Metabolic potential, ecology and presence of endohyphal bacteria is reflected in genomic diversity of Mucoromycotina.</title>
        <authorList>
            <person name="Muszewska A."/>
            <person name="Okrasinska A."/>
            <person name="Steczkiewicz K."/>
            <person name="Drgas O."/>
            <person name="Orlowska M."/>
            <person name="Perlinska-Lenart U."/>
            <person name="Aleksandrzak-Piekarczyk T."/>
            <person name="Szatraj K."/>
            <person name="Zielenkiewicz U."/>
            <person name="Pilsyk S."/>
            <person name="Malc E."/>
            <person name="Mieczkowski P."/>
            <person name="Kruszewska J.S."/>
            <person name="Biernat P."/>
            <person name="Pawlowska J."/>
        </authorList>
    </citation>
    <scope>NUCLEOTIDE SEQUENCE</scope>
    <source>
        <strain evidence="8">WA0000067209</strain>
    </source>
</reference>
<evidence type="ECO:0000256" key="4">
    <source>
        <dbReference type="ARBA" id="ARBA00023163"/>
    </source>
</evidence>
<name>A0A8H7U9J4_MORIS</name>
<keyword evidence="4" id="KW-0804">Transcription</keyword>
<evidence type="ECO:0000313" key="8">
    <source>
        <dbReference type="EMBL" id="KAG2171519.1"/>
    </source>
</evidence>
<evidence type="ECO:0000256" key="1">
    <source>
        <dbReference type="ARBA" id="ARBA00004123"/>
    </source>
</evidence>
<proteinExistence type="predicted"/>
<dbReference type="GO" id="GO:0005634">
    <property type="term" value="C:nucleus"/>
    <property type="evidence" value="ECO:0007669"/>
    <property type="project" value="UniProtKB-SubCell"/>
</dbReference>
<dbReference type="PROSITE" id="PS50888">
    <property type="entry name" value="BHLH"/>
    <property type="match status" value="1"/>
</dbReference>
<evidence type="ECO:0000256" key="3">
    <source>
        <dbReference type="ARBA" id="ARBA00023125"/>
    </source>
</evidence>
<dbReference type="Proteomes" id="UP000654370">
    <property type="component" value="Unassembled WGS sequence"/>
</dbReference>
<keyword evidence="9" id="KW-1185">Reference proteome</keyword>
<evidence type="ECO:0000313" key="9">
    <source>
        <dbReference type="Proteomes" id="UP000654370"/>
    </source>
</evidence>
<feature type="domain" description="BHLH" evidence="7">
    <location>
        <begin position="99"/>
        <end position="153"/>
    </location>
</feature>
<dbReference type="InterPro" id="IPR011598">
    <property type="entry name" value="bHLH_dom"/>
</dbReference>
<dbReference type="Gene3D" id="4.10.280.10">
    <property type="entry name" value="Helix-loop-helix DNA-binding domain"/>
    <property type="match status" value="1"/>
</dbReference>